<keyword evidence="2" id="KW-0812">Transmembrane</keyword>
<feature type="compositionally biased region" description="Low complexity" evidence="1">
    <location>
        <begin position="207"/>
        <end position="217"/>
    </location>
</feature>
<feature type="region of interest" description="Disordered" evidence="1">
    <location>
        <begin position="200"/>
        <end position="248"/>
    </location>
</feature>
<gene>
    <name evidence="3" type="ORF">D9758_002930</name>
</gene>
<sequence length="317" mass="35003">MSSSTTSSSPPPTNTNDNANPSSFFSPGSSPPLILAFLAIGLFSAAMVAVFGWRRVHFGRATSPFHLDPLGRQIDQTGRRQPFSLGDRPKLWDFWTGTPRDGVSLINQERDLGFRADKDEWQRQNKMEGKPEDVKWDNLQPLAVAVTSLDKDNERHDSATNHAHASISPNSLSTTFRQRLRHFQSQYTTYRSPIFRNRAAHDHNNHNHPTSPSQSPEPHSHPQSDPEKRNTNSPSSPSSTKLPVDTTSGPVDVQIAVAIAMPTPPRINKGKRMSVDSDLGDGEDVDGGDKLEYALGFCRVVCNRGRNCKEGKGREAG</sequence>
<dbReference type="Proteomes" id="UP000559256">
    <property type="component" value="Unassembled WGS sequence"/>
</dbReference>
<dbReference type="EMBL" id="JAACJM010000014">
    <property type="protein sequence ID" value="KAF5368916.1"/>
    <property type="molecule type" value="Genomic_DNA"/>
</dbReference>
<feature type="region of interest" description="Disordered" evidence="1">
    <location>
        <begin position="1"/>
        <end position="24"/>
    </location>
</feature>
<feature type="region of interest" description="Disordered" evidence="1">
    <location>
        <begin position="151"/>
        <end position="172"/>
    </location>
</feature>
<evidence type="ECO:0000256" key="1">
    <source>
        <dbReference type="SAM" id="MobiDB-lite"/>
    </source>
</evidence>
<feature type="transmembrane region" description="Helical" evidence="2">
    <location>
        <begin position="33"/>
        <end position="53"/>
    </location>
</feature>
<evidence type="ECO:0000313" key="3">
    <source>
        <dbReference type="EMBL" id="KAF5368916.1"/>
    </source>
</evidence>
<keyword evidence="2" id="KW-0472">Membrane</keyword>
<protein>
    <submittedName>
        <fullName evidence="3">Uncharacterized protein</fullName>
    </submittedName>
</protein>
<keyword evidence="2" id="KW-1133">Transmembrane helix</keyword>
<evidence type="ECO:0000313" key="4">
    <source>
        <dbReference type="Proteomes" id="UP000559256"/>
    </source>
</evidence>
<dbReference type="AlphaFoldDB" id="A0A8H5LTK5"/>
<feature type="compositionally biased region" description="Polar residues" evidence="1">
    <location>
        <begin position="160"/>
        <end position="172"/>
    </location>
</feature>
<dbReference type="OrthoDB" id="2972750at2759"/>
<feature type="compositionally biased region" description="Basic and acidic residues" evidence="1">
    <location>
        <begin position="218"/>
        <end position="230"/>
    </location>
</feature>
<proteinExistence type="predicted"/>
<name>A0A8H5LTK5_9AGAR</name>
<comment type="caution">
    <text evidence="3">The sequence shown here is derived from an EMBL/GenBank/DDBJ whole genome shotgun (WGS) entry which is preliminary data.</text>
</comment>
<feature type="compositionally biased region" description="Low complexity" evidence="1">
    <location>
        <begin position="231"/>
        <end position="240"/>
    </location>
</feature>
<evidence type="ECO:0000256" key="2">
    <source>
        <dbReference type="SAM" id="Phobius"/>
    </source>
</evidence>
<organism evidence="3 4">
    <name type="scientific">Tetrapyrgos nigripes</name>
    <dbReference type="NCBI Taxonomy" id="182062"/>
    <lineage>
        <taxon>Eukaryota</taxon>
        <taxon>Fungi</taxon>
        <taxon>Dikarya</taxon>
        <taxon>Basidiomycota</taxon>
        <taxon>Agaricomycotina</taxon>
        <taxon>Agaricomycetes</taxon>
        <taxon>Agaricomycetidae</taxon>
        <taxon>Agaricales</taxon>
        <taxon>Marasmiineae</taxon>
        <taxon>Marasmiaceae</taxon>
        <taxon>Tetrapyrgos</taxon>
    </lineage>
</organism>
<keyword evidence="4" id="KW-1185">Reference proteome</keyword>
<reference evidence="3 4" key="1">
    <citation type="journal article" date="2020" name="ISME J.">
        <title>Uncovering the hidden diversity of litter-decomposition mechanisms in mushroom-forming fungi.</title>
        <authorList>
            <person name="Floudas D."/>
            <person name="Bentzer J."/>
            <person name="Ahren D."/>
            <person name="Johansson T."/>
            <person name="Persson P."/>
            <person name="Tunlid A."/>
        </authorList>
    </citation>
    <scope>NUCLEOTIDE SEQUENCE [LARGE SCALE GENOMIC DNA]</scope>
    <source>
        <strain evidence="3 4">CBS 291.85</strain>
    </source>
</reference>
<accession>A0A8H5LTK5</accession>